<proteinExistence type="predicted"/>
<dbReference type="Proteomes" id="UP000037122">
    <property type="component" value="Unassembled WGS sequence"/>
</dbReference>
<comment type="caution">
    <text evidence="1">The sequence shown here is derived from an EMBL/GenBank/DDBJ whole genome shotgun (WGS) entry which is preliminary data.</text>
</comment>
<sequence length="106" mass="11849">MRSAWPKIAFERGRRKICLAGACAAVAGAVPLCIRATFFLFARSTDVIFFRDRLLHFWANHTLGVGNARLKIKRSKMEELVLGQLKKSKSLRYGESNPGLLGESEP</sequence>
<dbReference type="VEuPathDB" id="FungiDB:QG37_00771"/>
<reference evidence="2" key="1">
    <citation type="journal article" date="2015" name="BMC Genomics">
        <title>Draft genome of a commonly misdiagnosed multidrug resistant pathogen Candida auris.</title>
        <authorList>
            <person name="Chatterjee S."/>
            <person name="Alampalli S.V."/>
            <person name="Nageshan R.K."/>
            <person name="Chettiar S.T."/>
            <person name="Joshi S."/>
            <person name="Tatu U.S."/>
        </authorList>
    </citation>
    <scope>NUCLEOTIDE SEQUENCE [LARGE SCALE GENOMIC DNA]</scope>
    <source>
        <strain evidence="2">6684</strain>
    </source>
</reference>
<name>A0A0L0P7X2_CANAR</name>
<organism evidence="1 2">
    <name type="scientific">Candidozyma auris</name>
    <name type="common">Yeast</name>
    <name type="synonym">Candida auris</name>
    <dbReference type="NCBI Taxonomy" id="498019"/>
    <lineage>
        <taxon>Eukaryota</taxon>
        <taxon>Fungi</taxon>
        <taxon>Dikarya</taxon>
        <taxon>Ascomycota</taxon>
        <taxon>Saccharomycotina</taxon>
        <taxon>Pichiomycetes</taxon>
        <taxon>Metschnikowiaceae</taxon>
        <taxon>Candidozyma</taxon>
    </lineage>
</organism>
<accession>A0A0L0P7X2</accession>
<evidence type="ECO:0000313" key="1">
    <source>
        <dbReference type="EMBL" id="KNE02091.1"/>
    </source>
</evidence>
<dbReference type="EMBL" id="LGST01000006">
    <property type="protein sequence ID" value="KNE02091.1"/>
    <property type="molecule type" value="Genomic_DNA"/>
</dbReference>
<protein>
    <submittedName>
        <fullName evidence="1">Uncharacterized protein</fullName>
    </submittedName>
</protein>
<gene>
    <name evidence="1" type="ORF">QG37_00771</name>
</gene>
<dbReference type="AlphaFoldDB" id="A0A0L0P7X2"/>
<evidence type="ECO:0000313" key="2">
    <source>
        <dbReference type="Proteomes" id="UP000037122"/>
    </source>
</evidence>